<dbReference type="InterPro" id="IPR002401">
    <property type="entry name" value="Cyt_P450_E_grp-I"/>
</dbReference>
<keyword evidence="6 8" id="KW-0408">Iron</keyword>
<proteinExistence type="evidence at transcript level"/>
<evidence type="ECO:0000256" key="2">
    <source>
        <dbReference type="ARBA" id="ARBA00010617"/>
    </source>
</evidence>
<dbReference type="PANTHER" id="PTHR24291">
    <property type="entry name" value="CYTOCHROME P450 FAMILY 4"/>
    <property type="match status" value="1"/>
</dbReference>
<keyword evidence="4 8" id="KW-0479">Metal-binding</keyword>
<evidence type="ECO:0000313" key="10">
    <source>
        <dbReference type="EMBL" id="AVL92847.1"/>
    </source>
</evidence>
<organism evidence="10">
    <name type="scientific">Locusta migratoria</name>
    <name type="common">Migratory locust</name>
    <dbReference type="NCBI Taxonomy" id="7004"/>
    <lineage>
        <taxon>Eukaryota</taxon>
        <taxon>Metazoa</taxon>
        <taxon>Ecdysozoa</taxon>
        <taxon>Arthropoda</taxon>
        <taxon>Hexapoda</taxon>
        <taxon>Insecta</taxon>
        <taxon>Pterygota</taxon>
        <taxon>Neoptera</taxon>
        <taxon>Polyneoptera</taxon>
        <taxon>Orthoptera</taxon>
        <taxon>Caelifera</taxon>
        <taxon>Acrididea</taxon>
        <taxon>Acridomorpha</taxon>
        <taxon>Acridoidea</taxon>
        <taxon>Acrididae</taxon>
        <taxon>Oedipodinae</taxon>
        <taxon>Locusta</taxon>
    </lineage>
</organism>
<evidence type="ECO:0000256" key="8">
    <source>
        <dbReference type="PIRSR" id="PIRSR602401-1"/>
    </source>
</evidence>
<protein>
    <submittedName>
        <fullName evidence="10">CYP450</fullName>
    </submittedName>
</protein>
<dbReference type="GO" id="GO:0016705">
    <property type="term" value="F:oxidoreductase activity, acting on paired donors, with incorporation or reduction of molecular oxygen"/>
    <property type="evidence" value="ECO:0007669"/>
    <property type="project" value="InterPro"/>
</dbReference>
<evidence type="ECO:0000256" key="1">
    <source>
        <dbReference type="ARBA" id="ARBA00001971"/>
    </source>
</evidence>
<dbReference type="AlphaFoldDB" id="A0A6F8GXK9"/>
<dbReference type="InterPro" id="IPR001128">
    <property type="entry name" value="Cyt_P450"/>
</dbReference>
<dbReference type="PRINTS" id="PR00463">
    <property type="entry name" value="EP450I"/>
</dbReference>
<comment type="similarity">
    <text evidence="2 9">Belongs to the cytochrome P450 family.</text>
</comment>
<keyword evidence="5 9" id="KW-0560">Oxidoreductase</keyword>
<comment type="cofactor">
    <cofactor evidence="1 8">
        <name>heme</name>
        <dbReference type="ChEBI" id="CHEBI:30413"/>
    </cofactor>
</comment>
<dbReference type="InterPro" id="IPR050196">
    <property type="entry name" value="Cytochrome_P450_Monoox"/>
</dbReference>
<dbReference type="SUPFAM" id="SSF48264">
    <property type="entry name" value="Cytochrome P450"/>
    <property type="match status" value="1"/>
</dbReference>
<keyword evidence="3 8" id="KW-0349">Heme</keyword>
<evidence type="ECO:0000256" key="6">
    <source>
        <dbReference type="ARBA" id="ARBA00023004"/>
    </source>
</evidence>
<dbReference type="PROSITE" id="PS00086">
    <property type="entry name" value="CYTOCHROME_P450"/>
    <property type="match status" value="1"/>
</dbReference>
<reference evidence="10" key="1">
    <citation type="submission" date="2017-03" db="EMBL/GenBank/DDBJ databases">
        <authorList>
            <person name="Zhang X.Y."/>
            <person name="Li Y.H."/>
            <person name="Kang X.L."/>
            <person name="Wu H.H."/>
            <person name="Yu R.R."/>
            <person name="Guo Y.Q."/>
            <person name="Wang J.X."/>
            <person name="Zhang J.Z."/>
            <person name="Ma E.B."/>
        </authorList>
    </citation>
    <scope>NUCLEOTIDE SEQUENCE</scope>
    <source>
        <strain evidence="10">Locust strain-F8</strain>
    </source>
</reference>
<dbReference type="Gene3D" id="1.10.630.10">
    <property type="entry name" value="Cytochrome P450"/>
    <property type="match status" value="1"/>
</dbReference>
<feature type="binding site" description="axial binding residue" evidence="8">
    <location>
        <position position="442"/>
    </location>
    <ligand>
        <name>heme</name>
        <dbReference type="ChEBI" id="CHEBI:30413"/>
    </ligand>
    <ligandPart>
        <name>Fe</name>
        <dbReference type="ChEBI" id="CHEBI:18248"/>
    </ligandPart>
</feature>
<dbReference type="PANTHER" id="PTHR24291:SF50">
    <property type="entry name" value="BIFUNCTIONAL ALBAFLAVENONE MONOOXYGENASE_TERPENE SYNTHASE"/>
    <property type="match status" value="1"/>
</dbReference>
<keyword evidence="7 9" id="KW-0503">Monooxygenase</keyword>
<dbReference type="EMBL" id="KY852409">
    <property type="protein sequence ID" value="AVL92847.1"/>
    <property type="molecule type" value="mRNA"/>
</dbReference>
<evidence type="ECO:0000256" key="4">
    <source>
        <dbReference type="ARBA" id="ARBA00022723"/>
    </source>
</evidence>
<dbReference type="GO" id="GO:0020037">
    <property type="term" value="F:heme binding"/>
    <property type="evidence" value="ECO:0007669"/>
    <property type="project" value="InterPro"/>
</dbReference>
<sequence>MAVWLVLGAALASLCAGLFAVACWLWINRLQTSAPGPPPVPLLGNAQHFYRQPVMLDRIGQLHKQYGDVFRFYIGPKLVIVVTQPEDIKRVLLSSKAEKREPFITYAALMFLGKGLLTNDGEMWKRHRKMVEPAFHFSELERYLECFNQGGNLLNEKLTATGGAEIDVYSCICLCTVRCVMFALSGVDFNRLEPDPSKQEEYVTYISTGLKDVTVMVFRPWKRVPGFMWMFMEGRELKRLAKTCRQMFERFREILKDEINNTKTAETKILLNYVSEENTHQVVTDDEIRDEAMTLLITGSETTAACLSYTLALLGLYPEWQENAWRNLDQVFGVGGDYLRPVTTEDLSQLTVIDAIIKETLRLFSTVPLIPRRVEEDIPLAGGRYVAPRGSCVGLGLFLMHRHPGLFPDPDKFDPSRFLPGGSAASRRSFSYLPFGAGPRVCLGSNFAMMEMKIFLTSVLRRFRIIPGSSREELEDSLFCITSHPLTGFRVSFLPREMTACK</sequence>
<dbReference type="Pfam" id="PF00067">
    <property type="entry name" value="p450"/>
    <property type="match status" value="1"/>
</dbReference>
<dbReference type="InterPro" id="IPR036396">
    <property type="entry name" value="Cyt_P450_sf"/>
</dbReference>
<evidence type="ECO:0000256" key="3">
    <source>
        <dbReference type="ARBA" id="ARBA00022617"/>
    </source>
</evidence>
<dbReference type="GO" id="GO:0004497">
    <property type="term" value="F:monooxygenase activity"/>
    <property type="evidence" value="ECO:0007669"/>
    <property type="project" value="UniProtKB-KW"/>
</dbReference>
<evidence type="ECO:0000256" key="7">
    <source>
        <dbReference type="ARBA" id="ARBA00023033"/>
    </source>
</evidence>
<dbReference type="GO" id="GO:0005506">
    <property type="term" value="F:iron ion binding"/>
    <property type="evidence" value="ECO:0007669"/>
    <property type="project" value="InterPro"/>
</dbReference>
<name>A0A6F8GXK9_LOCMI</name>
<dbReference type="PRINTS" id="PR00385">
    <property type="entry name" value="P450"/>
</dbReference>
<accession>A0A6F8GXK9</accession>
<reference evidence="10" key="2">
    <citation type="journal article" date="2020" name="Int. J. Biol. Macromol.">
        <title>Transcriptome analysis of antennal cytochrome P450s and their transcriptional responses to plant and locust volatiles in Locusta migratoria.</title>
        <authorList>
            <person name="Wu H."/>
            <person name="Liu Y."/>
            <person name="Shi X."/>
            <person name="Zhang X."/>
            <person name="Ye C."/>
            <person name="Zhu K.Y."/>
            <person name="Zhu F."/>
            <person name="Zhang J."/>
            <person name="Ma E."/>
        </authorList>
    </citation>
    <scope>NUCLEOTIDE SEQUENCE</scope>
    <source>
        <strain evidence="10">Locust strain-F8</strain>
    </source>
</reference>
<evidence type="ECO:0000256" key="5">
    <source>
        <dbReference type="ARBA" id="ARBA00023002"/>
    </source>
</evidence>
<evidence type="ECO:0000256" key="9">
    <source>
        <dbReference type="RuleBase" id="RU000461"/>
    </source>
</evidence>
<dbReference type="InterPro" id="IPR017972">
    <property type="entry name" value="Cyt_P450_CS"/>
</dbReference>